<keyword evidence="3" id="KW-0813">Transport</keyword>
<keyword evidence="6 9" id="KW-1133">Transmembrane helix</keyword>
<dbReference type="EMBL" id="LODT01000037">
    <property type="protein sequence ID" value="KYQ90635.1"/>
    <property type="molecule type" value="Genomic_DNA"/>
</dbReference>
<feature type="domain" description="SNARE-complex protein Syntaxin-18 N-terminal" evidence="10">
    <location>
        <begin position="2"/>
        <end position="86"/>
    </location>
</feature>
<evidence type="ECO:0000256" key="1">
    <source>
        <dbReference type="ARBA" id="ARBA00004211"/>
    </source>
</evidence>
<feature type="transmembrane region" description="Helical" evidence="9">
    <location>
        <begin position="331"/>
        <end position="350"/>
    </location>
</feature>
<gene>
    <name evidence="11" type="ORF">DLAC_09265</name>
</gene>
<dbReference type="Pfam" id="PF10496">
    <property type="entry name" value="Syntaxin-18_N"/>
    <property type="match status" value="1"/>
</dbReference>
<dbReference type="PANTHER" id="PTHR15959:SF0">
    <property type="entry name" value="SYNTAXIN-18"/>
    <property type="match status" value="1"/>
</dbReference>
<organism evidence="11 12">
    <name type="scientific">Tieghemostelium lacteum</name>
    <name type="common">Slime mold</name>
    <name type="synonym">Dictyostelium lacteum</name>
    <dbReference type="NCBI Taxonomy" id="361077"/>
    <lineage>
        <taxon>Eukaryota</taxon>
        <taxon>Amoebozoa</taxon>
        <taxon>Evosea</taxon>
        <taxon>Eumycetozoa</taxon>
        <taxon>Dictyostelia</taxon>
        <taxon>Dictyosteliales</taxon>
        <taxon>Raperosteliaceae</taxon>
        <taxon>Tieghemostelium</taxon>
    </lineage>
</organism>
<comment type="caution">
    <text evidence="11">The sequence shown here is derived from an EMBL/GenBank/DDBJ whole genome shotgun (WGS) entry which is preliminary data.</text>
</comment>
<proteinExistence type="inferred from homology"/>
<dbReference type="Gene3D" id="1.20.5.110">
    <property type="match status" value="1"/>
</dbReference>
<sequence length="352" mass="41301">MIDRTNTFFESIRKKTTDKQYILQSKSKKKDKDRVKDVVLEISLSILQTINSLDTFLKSNKEDYINVVQHMSSKSSKMSDQERDEIDKLSIDQIDICNNSIKKLEEVINENYIKNSKESLEFYQNKKKGKSNQLLTTTAAHNCDLVRDDPNDLFSLPKETLENFTPRVIFYLNIVEELKFNLSEISNKFKKLRTFRLSLKIKENEKFSYIKDDYSENSKLPTSNYLSNQLNIEQANLVQDDIEFNEEERLIYEKQNEGLISELESVADQIQVINRQLEGISQMFDEITPHILSHKEMIENIYSTNVNSTNYIARGNNQIDIATKKTFDFRVMVLLFLIISSLVLLFLNWYQD</sequence>
<evidence type="ECO:0000259" key="10">
    <source>
        <dbReference type="Pfam" id="PF10496"/>
    </source>
</evidence>
<evidence type="ECO:0000313" key="12">
    <source>
        <dbReference type="Proteomes" id="UP000076078"/>
    </source>
</evidence>
<dbReference type="OrthoDB" id="342981at2759"/>
<name>A0A151Z9N6_TIELA</name>
<dbReference type="GO" id="GO:0015031">
    <property type="term" value="P:protein transport"/>
    <property type="evidence" value="ECO:0007669"/>
    <property type="project" value="UniProtKB-KW"/>
</dbReference>
<dbReference type="GO" id="GO:0005783">
    <property type="term" value="C:endoplasmic reticulum"/>
    <property type="evidence" value="ECO:0007669"/>
    <property type="project" value="TreeGrafter"/>
</dbReference>
<dbReference type="Proteomes" id="UP000076078">
    <property type="component" value="Unassembled WGS sequence"/>
</dbReference>
<keyword evidence="12" id="KW-1185">Reference proteome</keyword>
<reference evidence="11 12" key="1">
    <citation type="submission" date="2015-12" db="EMBL/GenBank/DDBJ databases">
        <title>Dictyostelia acquired genes for synthesis and detection of signals that induce cell-type specialization by lateral gene transfer from prokaryotes.</title>
        <authorList>
            <person name="Gloeckner G."/>
            <person name="Schaap P."/>
        </authorList>
    </citation>
    <scope>NUCLEOTIDE SEQUENCE [LARGE SCALE GENOMIC DNA]</scope>
    <source>
        <strain evidence="11 12">TK</strain>
    </source>
</reference>
<dbReference type="AlphaFoldDB" id="A0A151Z9N6"/>
<comment type="similarity">
    <text evidence="2">Belongs to the syntaxin family.</text>
</comment>
<protein>
    <recommendedName>
        <fullName evidence="10">SNARE-complex protein Syntaxin-18 N-terminal domain-containing protein</fullName>
    </recommendedName>
</protein>
<accession>A0A151Z9N6</accession>
<evidence type="ECO:0000256" key="7">
    <source>
        <dbReference type="ARBA" id="ARBA00023054"/>
    </source>
</evidence>
<dbReference type="OMA" id="YMRIGQH"/>
<dbReference type="InterPro" id="IPR019529">
    <property type="entry name" value="Syntaxin-18_N"/>
</dbReference>
<keyword evidence="7" id="KW-0175">Coiled coil</keyword>
<keyword evidence="8 9" id="KW-0472">Membrane</keyword>
<evidence type="ECO:0000256" key="4">
    <source>
        <dbReference type="ARBA" id="ARBA00022692"/>
    </source>
</evidence>
<dbReference type="PANTHER" id="PTHR15959">
    <property type="entry name" value="SYNTAXIN-18"/>
    <property type="match status" value="1"/>
</dbReference>
<keyword evidence="4 9" id="KW-0812">Transmembrane</keyword>
<dbReference type="STRING" id="361077.A0A151Z9N6"/>
<evidence type="ECO:0000256" key="5">
    <source>
        <dbReference type="ARBA" id="ARBA00022927"/>
    </source>
</evidence>
<dbReference type="InParanoid" id="A0A151Z9N6"/>
<evidence type="ECO:0000256" key="2">
    <source>
        <dbReference type="ARBA" id="ARBA00009063"/>
    </source>
</evidence>
<dbReference type="GO" id="GO:0031201">
    <property type="term" value="C:SNARE complex"/>
    <property type="evidence" value="ECO:0007669"/>
    <property type="project" value="TreeGrafter"/>
</dbReference>
<dbReference type="FunCoup" id="A0A151Z9N6">
    <property type="interactions" value="296"/>
</dbReference>
<evidence type="ECO:0000256" key="3">
    <source>
        <dbReference type="ARBA" id="ARBA00022448"/>
    </source>
</evidence>
<dbReference type="GO" id="GO:0006890">
    <property type="term" value="P:retrograde vesicle-mediated transport, Golgi to endoplasmic reticulum"/>
    <property type="evidence" value="ECO:0007669"/>
    <property type="project" value="TreeGrafter"/>
</dbReference>
<evidence type="ECO:0000256" key="9">
    <source>
        <dbReference type="SAM" id="Phobius"/>
    </source>
</evidence>
<evidence type="ECO:0000313" key="11">
    <source>
        <dbReference type="EMBL" id="KYQ90635.1"/>
    </source>
</evidence>
<comment type="subcellular location">
    <subcellularLocation>
        <location evidence="1">Membrane</location>
        <topology evidence="1">Single-pass type IV membrane protein</topology>
    </subcellularLocation>
</comment>
<evidence type="ECO:0000256" key="6">
    <source>
        <dbReference type="ARBA" id="ARBA00022989"/>
    </source>
</evidence>
<evidence type="ECO:0000256" key="8">
    <source>
        <dbReference type="ARBA" id="ARBA00023136"/>
    </source>
</evidence>
<keyword evidence="5" id="KW-0653">Protein transport</keyword>